<keyword evidence="1" id="KW-0175">Coiled coil</keyword>
<name>A0A369IK95_9BACT</name>
<dbReference type="RefSeq" id="WP_114459329.1">
    <property type="nucleotide sequence ID" value="NZ_QPIW01000001.1"/>
</dbReference>
<dbReference type="EMBL" id="QPIW01000001">
    <property type="protein sequence ID" value="RDB07793.1"/>
    <property type="molecule type" value="Genomic_DNA"/>
</dbReference>
<evidence type="ECO:0000256" key="1">
    <source>
        <dbReference type="SAM" id="Coils"/>
    </source>
</evidence>
<proteinExistence type="predicted"/>
<feature type="coiled-coil region" evidence="1">
    <location>
        <begin position="379"/>
        <end position="423"/>
    </location>
</feature>
<sequence>MKFSIFILLLSTVMVKGQIYTQSLGNGSITITPKGVLDKINEDIDTTNVALGPSALINNKIGNGIGVGTYGIYNTAVGLGTLGRNRTGRLNTANGAYALFNNMAGSANTATGTYALYNATGTTSNTANGAYALYSTNDGGSNTGIGFQALYSNTSGFSNTANGFQSLFSNIAGYYNTANGYQSLYSNIEGDYNTVNGYKALYNNTTGNNNTANGTNALLFNTEGTLNTAIGYQAGASNFKGNSNTFVGGAANCSDNNLSNATAIGSGAIVDASNKVRLGNSEVTVVEGQVAYSYPSDRRLKESIQYTSRLGLDFINRLQTVSYNYIADKTHVRHDGFIAQDVEQVMKELGLPFSGLKKSNDGTYSLAYSDFVMPLVNAVKELKQRNEILEVQMATLAQTVADLKELKAEMDKIKSANNQGIENK</sequence>
<accession>A0A369IK95</accession>
<dbReference type="Gene3D" id="2.150.10.10">
    <property type="entry name" value="Serralysin-like metalloprotease, C-terminal"/>
    <property type="match status" value="1"/>
</dbReference>
<dbReference type="InterPro" id="IPR030392">
    <property type="entry name" value="S74_ICA"/>
</dbReference>
<evidence type="ECO:0000313" key="3">
    <source>
        <dbReference type="EMBL" id="RDB07793.1"/>
    </source>
</evidence>
<protein>
    <submittedName>
        <fullName evidence="3">Tail fiber domain-containing protein</fullName>
    </submittedName>
</protein>
<dbReference type="Pfam" id="PF13884">
    <property type="entry name" value="Peptidase_S74"/>
    <property type="match status" value="1"/>
</dbReference>
<dbReference type="Proteomes" id="UP000253141">
    <property type="component" value="Unassembled WGS sequence"/>
</dbReference>
<evidence type="ECO:0000259" key="2">
    <source>
        <dbReference type="PROSITE" id="PS51688"/>
    </source>
</evidence>
<keyword evidence="4" id="KW-1185">Reference proteome</keyword>
<dbReference type="InterPro" id="IPR011049">
    <property type="entry name" value="Serralysin-like_metalloprot_C"/>
</dbReference>
<comment type="caution">
    <text evidence="3">The sequence shown here is derived from an EMBL/GenBank/DDBJ whole genome shotgun (WGS) entry which is preliminary data.</text>
</comment>
<dbReference type="AlphaFoldDB" id="A0A369IK95"/>
<gene>
    <name evidence="3" type="ORF">DVG78_01690</name>
</gene>
<feature type="domain" description="Peptidase S74" evidence="2">
    <location>
        <begin position="296"/>
        <end position="393"/>
    </location>
</feature>
<dbReference type="PROSITE" id="PS51688">
    <property type="entry name" value="ICA"/>
    <property type="match status" value="1"/>
</dbReference>
<organism evidence="3 4">
    <name type="scientific">Runella aurantiaca</name>
    <dbReference type="NCBI Taxonomy" id="2282308"/>
    <lineage>
        <taxon>Bacteria</taxon>
        <taxon>Pseudomonadati</taxon>
        <taxon>Bacteroidota</taxon>
        <taxon>Cytophagia</taxon>
        <taxon>Cytophagales</taxon>
        <taxon>Spirosomataceae</taxon>
        <taxon>Runella</taxon>
    </lineage>
</organism>
<evidence type="ECO:0000313" key="4">
    <source>
        <dbReference type="Proteomes" id="UP000253141"/>
    </source>
</evidence>
<dbReference type="OrthoDB" id="9807669at2"/>
<reference evidence="3 4" key="1">
    <citation type="submission" date="2018-07" db="EMBL/GenBank/DDBJ databases">
        <title>Genome analysis of Runella aurantiaca.</title>
        <authorList>
            <person name="Yang X."/>
        </authorList>
    </citation>
    <scope>NUCLEOTIDE SEQUENCE [LARGE SCALE GENOMIC DNA]</scope>
    <source>
        <strain evidence="3 4">YX9</strain>
    </source>
</reference>